<dbReference type="Gene3D" id="3.40.50.10140">
    <property type="entry name" value="Toll/interleukin-1 receptor homology (TIR) domain"/>
    <property type="match status" value="1"/>
</dbReference>
<evidence type="ECO:0000313" key="2">
    <source>
        <dbReference type="Proteomes" id="UP001596003"/>
    </source>
</evidence>
<dbReference type="SUPFAM" id="SSF52200">
    <property type="entry name" value="Toll/Interleukin receptor TIR domain"/>
    <property type="match status" value="1"/>
</dbReference>
<dbReference type="InterPro" id="IPR035897">
    <property type="entry name" value="Toll_tir_struct_dom_sf"/>
</dbReference>
<keyword evidence="1" id="KW-0675">Receptor</keyword>
<dbReference type="RefSeq" id="WP_379799298.1">
    <property type="nucleotide sequence ID" value="NZ_JBHSFY010000010.1"/>
</dbReference>
<sequence>MKAFISYRFTDNISEIVKLLNENKIEVYDSLSDIDYGSSIQKSIKRAISECDFVILVYSLENPHIAFEAGIAFSLNKPIFSIISEYKEDPVFLFDSPYVRALPTEIEKISFNLKIFLDKIKPKKREKKIIQHKYYKGDSLNYYNDIFYNYNNLNTNNEREYEIFFKDIFEKYSLNVIQNKFDSKSNFYTDFCIWSDELSNVLGNPILIEIKKEINKKNIGEIESNVNNLIKNNFAECCLIFYDNLKGIEKKELPNTLNYYFIQISDFIEKLISNDFNESIRKIRNEIVHNHY</sequence>
<evidence type="ECO:0000313" key="1">
    <source>
        <dbReference type="EMBL" id="MFC4478584.1"/>
    </source>
</evidence>
<comment type="caution">
    <text evidence="1">The sequence shown here is derived from an EMBL/GenBank/DDBJ whole genome shotgun (WGS) entry which is preliminary data.</text>
</comment>
<name>A0ABV8ZHV8_9FLAO</name>
<protein>
    <submittedName>
        <fullName evidence="1">Toll/interleukin-1 receptor domain-containing protein</fullName>
    </submittedName>
</protein>
<reference evidence="2" key="1">
    <citation type="journal article" date="2019" name="Int. J. Syst. Evol. Microbiol.">
        <title>The Global Catalogue of Microorganisms (GCM) 10K type strain sequencing project: providing services to taxonomists for standard genome sequencing and annotation.</title>
        <authorList>
            <consortium name="The Broad Institute Genomics Platform"/>
            <consortium name="The Broad Institute Genome Sequencing Center for Infectious Disease"/>
            <person name="Wu L."/>
            <person name="Ma J."/>
        </authorList>
    </citation>
    <scope>NUCLEOTIDE SEQUENCE [LARGE SCALE GENOMIC DNA]</scope>
    <source>
        <strain evidence="2">NBRC 103627</strain>
    </source>
</reference>
<keyword evidence="2" id="KW-1185">Reference proteome</keyword>
<dbReference type="EMBL" id="JBHSFY010000010">
    <property type="protein sequence ID" value="MFC4478584.1"/>
    <property type="molecule type" value="Genomic_DNA"/>
</dbReference>
<dbReference type="Proteomes" id="UP001596003">
    <property type="component" value="Unassembled WGS sequence"/>
</dbReference>
<gene>
    <name evidence="1" type="ORF">ACFO3N_16035</name>
</gene>
<organism evidence="1 2">
    <name type="scientific">Flavobacterium chungangensis</name>
    <dbReference type="NCBI Taxonomy" id="2708132"/>
    <lineage>
        <taxon>Bacteria</taxon>
        <taxon>Pseudomonadati</taxon>
        <taxon>Bacteroidota</taxon>
        <taxon>Flavobacteriia</taxon>
        <taxon>Flavobacteriales</taxon>
        <taxon>Flavobacteriaceae</taxon>
        <taxon>Flavobacterium</taxon>
    </lineage>
</organism>
<proteinExistence type="predicted"/>
<accession>A0ABV8ZHV8</accession>